<evidence type="ECO:0000313" key="2">
    <source>
        <dbReference type="EMBL" id="RGN96549.1"/>
    </source>
</evidence>
<accession>A0A3E5F570</accession>
<dbReference type="AlphaFoldDB" id="A0A3E5F570"/>
<dbReference type="Gene3D" id="3.40.630.30">
    <property type="match status" value="1"/>
</dbReference>
<feature type="domain" description="N-acetyltransferase" evidence="1">
    <location>
        <begin position="19"/>
        <end position="140"/>
    </location>
</feature>
<sequence>MIEIDRNVDYSSHGYRFRNFINLDMDTLKKILFWRNHVDVRKWMYSNEIIPLDNHLAYVASLHNRADAYYWLVYDPDGDPIGVTYVTSIKKDEDCGELGYYAIPGTYGDGFSFVKECFYFYFHILQFKRFYGSVDADNVQAYLIDVFLGCQFTSSKTIESICSMKKLYYVCDSLTPEDFDSNYEKTIVEYIKFVKDENRKLH</sequence>
<gene>
    <name evidence="2" type="ORF">DXB37_02545</name>
</gene>
<proteinExistence type="predicted"/>
<comment type="caution">
    <text evidence="2">The sequence shown here is derived from an EMBL/GenBank/DDBJ whole genome shotgun (WGS) entry which is preliminary data.</text>
</comment>
<protein>
    <submittedName>
        <fullName evidence="2">GNAT family N-acetyltransferase</fullName>
    </submittedName>
</protein>
<keyword evidence="2" id="KW-0808">Transferase</keyword>
<evidence type="ECO:0000259" key="1">
    <source>
        <dbReference type="Pfam" id="PF13302"/>
    </source>
</evidence>
<dbReference type="RefSeq" id="WP_117599504.1">
    <property type="nucleotide sequence ID" value="NZ_QSVA01000002.1"/>
</dbReference>
<dbReference type="Proteomes" id="UP000260759">
    <property type="component" value="Unassembled WGS sequence"/>
</dbReference>
<reference evidence="2 3" key="1">
    <citation type="submission" date="2018-08" db="EMBL/GenBank/DDBJ databases">
        <title>A genome reference for cultivated species of the human gut microbiota.</title>
        <authorList>
            <person name="Zou Y."/>
            <person name="Xue W."/>
            <person name="Luo G."/>
        </authorList>
    </citation>
    <scope>NUCLEOTIDE SEQUENCE [LARGE SCALE GENOMIC DNA]</scope>
    <source>
        <strain evidence="2 3">OM03-4</strain>
    </source>
</reference>
<dbReference type="GO" id="GO:0016747">
    <property type="term" value="F:acyltransferase activity, transferring groups other than amino-acyl groups"/>
    <property type="evidence" value="ECO:0007669"/>
    <property type="project" value="InterPro"/>
</dbReference>
<dbReference type="EMBL" id="QSVA01000002">
    <property type="protein sequence ID" value="RGN96549.1"/>
    <property type="molecule type" value="Genomic_DNA"/>
</dbReference>
<dbReference type="InterPro" id="IPR000182">
    <property type="entry name" value="GNAT_dom"/>
</dbReference>
<evidence type="ECO:0000313" key="3">
    <source>
        <dbReference type="Proteomes" id="UP000260759"/>
    </source>
</evidence>
<organism evidence="2 3">
    <name type="scientific">Bacteroides uniformis</name>
    <dbReference type="NCBI Taxonomy" id="820"/>
    <lineage>
        <taxon>Bacteria</taxon>
        <taxon>Pseudomonadati</taxon>
        <taxon>Bacteroidota</taxon>
        <taxon>Bacteroidia</taxon>
        <taxon>Bacteroidales</taxon>
        <taxon>Bacteroidaceae</taxon>
        <taxon>Bacteroides</taxon>
    </lineage>
</organism>
<dbReference type="Pfam" id="PF13302">
    <property type="entry name" value="Acetyltransf_3"/>
    <property type="match status" value="1"/>
</dbReference>
<name>A0A3E5F570_BACUN</name>
<dbReference type="InterPro" id="IPR016181">
    <property type="entry name" value="Acyl_CoA_acyltransferase"/>
</dbReference>
<dbReference type="SUPFAM" id="SSF55729">
    <property type="entry name" value="Acyl-CoA N-acyltransferases (Nat)"/>
    <property type="match status" value="1"/>
</dbReference>